<reference evidence="2 3" key="1">
    <citation type="submission" date="2018-06" db="EMBL/GenBank/DDBJ databases">
        <title>Comparative genomics reveals the genomic features of Rhizophagus irregularis, R. cerebriforme, R. diaphanum and Gigaspora rosea, and their symbiotic lifestyle signature.</title>
        <authorList>
            <person name="Morin E."/>
            <person name="San Clemente H."/>
            <person name="Chen E.C.H."/>
            <person name="De La Providencia I."/>
            <person name="Hainaut M."/>
            <person name="Kuo A."/>
            <person name="Kohler A."/>
            <person name="Murat C."/>
            <person name="Tang N."/>
            <person name="Roy S."/>
            <person name="Loubradou J."/>
            <person name="Henrissat B."/>
            <person name="Grigoriev I.V."/>
            <person name="Corradi N."/>
            <person name="Roux C."/>
            <person name="Martin F.M."/>
        </authorList>
    </citation>
    <scope>NUCLEOTIDE SEQUENCE [LARGE SCALE GENOMIC DNA]</scope>
    <source>
        <strain evidence="2 3">DAOM 227022</strain>
    </source>
</reference>
<dbReference type="OrthoDB" id="2443382at2759"/>
<evidence type="ECO:0000256" key="1">
    <source>
        <dbReference type="SAM" id="MobiDB-lite"/>
    </source>
</evidence>
<dbReference type="EMBL" id="QKYT01001180">
    <property type="protein sequence ID" value="RIA79702.1"/>
    <property type="molecule type" value="Genomic_DNA"/>
</dbReference>
<evidence type="ECO:0000313" key="3">
    <source>
        <dbReference type="Proteomes" id="UP000265703"/>
    </source>
</evidence>
<accession>A0A397S2J1</accession>
<keyword evidence="3" id="KW-1185">Reference proteome</keyword>
<feature type="compositionally biased region" description="Low complexity" evidence="1">
    <location>
        <begin position="169"/>
        <end position="182"/>
    </location>
</feature>
<protein>
    <submittedName>
        <fullName evidence="2">Uncharacterized protein</fullName>
    </submittedName>
</protein>
<proteinExistence type="predicted"/>
<feature type="compositionally biased region" description="Pro residues" evidence="1">
    <location>
        <begin position="210"/>
        <end position="220"/>
    </location>
</feature>
<dbReference type="Proteomes" id="UP000265703">
    <property type="component" value="Unassembled WGS sequence"/>
</dbReference>
<gene>
    <name evidence="2" type="ORF">C1645_840103</name>
</gene>
<feature type="region of interest" description="Disordered" evidence="1">
    <location>
        <begin position="607"/>
        <end position="626"/>
    </location>
</feature>
<organism evidence="2 3">
    <name type="scientific">Glomus cerebriforme</name>
    <dbReference type="NCBI Taxonomy" id="658196"/>
    <lineage>
        <taxon>Eukaryota</taxon>
        <taxon>Fungi</taxon>
        <taxon>Fungi incertae sedis</taxon>
        <taxon>Mucoromycota</taxon>
        <taxon>Glomeromycotina</taxon>
        <taxon>Glomeromycetes</taxon>
        <taxon>Glomerales</taxon>
        <taxon>Glomeraceae</taxon>
        <taxon>Glomus</taxon>
    </lineage>
</organism>
<dbReference type="AlphaFoldDB" id="A0A397S2J1"/>
<feature type="region of interest" description="Disordered" evidence="1">
    <location>
        <begin position="129"/>
        <end position="245"/>
    </location>
</feature>
<comment type="caution">
    <text evidence="2">The sequence shown here is derived from an EMBL/GenBank/DDBJ whole genome shotgun (WGS) entry which is preliminary data.</text>
</comment>
<feature type="compositionally biased region" description="Polar residues" evidence="1">
    <location>
        <begin position="130"/>
        <end position="139"/>
    </location>
</feature>
<name>A0A397S2J1_9GLOM</name>
<feature type="compositionally biased region" description="Polar residues" evidence="1">
    <location>
        <begin position="221"/>
        <end position="240"/>
    </location>
</feature>
<sequence length="626" mass="72332">MFESLLNEYLDQTLYKEWSVINALRYIEPKTELSIDTINENFKEDLYLLLRSLSRKAYANEYAKKKAKKILSNYDKTFSSVAVVRFIKEVELKNERKEFLTAISQNITSASTLQALGIAIEDVRNKDMKGTTSACSSTKRFLDEKERITKRRKDSNTKNDPFLVSGGKSSTTSFQDQSSTSNDESEDDEIVPNLKESGVISTVGEVSPVTTPPRVVPPPNNITSARIHTSSSRDSLQVQSESHESDDADYLDSLCEYNVPTEIQNLIAKMGDVNYRLFDYRVANLSEKNLVDPVNKVFSDDDKKRMRKLWEEMEPSVEERLNTVRQKKWEKSVKPLVEKYTSAIEKNSKSVFDEDIQSTSTDAIFEKPFEGEFNFVKHYDLLWVQDIYQRFIFLFASTFNILRDANTHEMAYRDSFVNPLIPNVFDDMNDKIRFQVGEIESTLRKQQRNQTNGRKPRVSLGSKHDGILKIYMNATEMEIGFLEVVGNAVDVDITGYYGDMEKLFKVMQISIFYQHQHHLKCNATESQLCLQSFGVLVYQRETTIYAMHYAKGGLHIVDIITNFTIPYNKDQAYVIDEIIEKVYFFKSRVMDYYLKLQEISRKVQEYSPTNENPLEASPSKRALRKL</sequence>
<evidence type="ECO:0000313" key="2">
    <source>
        <dbReference type="EMBL" id="RIA79702.1"/>
    </source>
</evidence>